<dbReference type="SUPFAM" id="SSF51735">
    <property type="entry name" value="NAD(P)-binding Rossmann-fold domains"/>
    <property type="match status" value="1"/>
</dbReference>
<evidence type="ECO:0000313" key="3">
    <source>
        <dbReference type="EMBL" id="CDM05107.1"/>
    </source>
</evidence>
<comment type="similarity">
    <text evidence="1">Belongs to the short-chain dehydrogenases/reductases (SDR) family.</text>
</comment>
<dbReference type="InterPro" id="IPR002347">
    <property type="entry name" value="SDR_fam"/>
</dbReference>
<organism evidence="3 4">
    <name type="scientific">Bacteroides xylanisolvens SD CC 1b</name>
    <dbReference type="NCBI Taxonomy" id="702447"/>
    <lineage>
        <taxon>Bacteria</taxon>
        <taxon>Pseudomonadati</taxon>
        <taxon>Bacteroidota</taxon>
        <taxon>Bacteroidia</taxon>
        <taxon>Bacteroidales</taxon>
        <taxon>Bacteroidaceae</taxon>
        <taxon>Bacteroides</taxon>
    </lineage>
</organism>
<dbReference type="InterPro" id="IPR036291">
    <property type="entry name" value="NAD(P)-bd_dom_sf"/>
</dbReference>
<dbReference type="PANTHER" id="PTHR44196">
    <property type="entry name" value="DEHYDROGENASE/REDUCTASE SDR FAMILY MEMBER 7B"/>
    <property type="match status" value="1"/>
</dbReference>
<sequence length="169" mass="19400">MDLFLLSSGIGFQNMDLNMEVELNTAHTNVAGFIRMVDTAFTYFKKNGGGHLAVISSIAGTKGLGVAPAYSATKRFQNTYIDALEQLSYLQKLHIRFTDIRPGFVATDLLNDGKHYPLLMDAAEVGRHISWSLKRKQRVAVIDWRYRILVFFWKMTPRWMWKRLPVKTN</sequence>
<evidence type="ECO:0000313" key="4">
    <source>
        <dbReference type="Proteomes" id="UP000019380"/>
    </source>
</evidence>
<dbReference type="Proteomes" id="UP000019380">
    <property type="component" value="Unassembled WGS sequence"/>
</dbReference>
<accession>D4VL04</accession>
<protein>
    <submittedName>
        <fullName evidence="3">3-oxoacyl-[acyl-carrier protein] reductase paralog</fullName>
        <ecNumber evidence="3">1.1.1.100</ecNumber>
    </submittedName>
</protein>
<keyword evidence="2 3" id="KW-0560">Oxidoreductase</keyword>
<comment type="caution">
    <text evidence="3">The sequence shown here is derived from an EMBL/GenBank/DDBJ whole genome shotgun (WGS) entry which is preliminary data.</text>
</comment>
<reference evidence="3 4" key="1">
    <citation type="submission" date="2013-12" db="EMBL/GenBank/DDBJ databases">
        <title>Improved hybrid genome assemblies of Bacteroides xylanisolvens SD CC 1b and Bacteroides xylanisolvens SD CC 2a using Illumina and 454 Sequencing.</title>
        <authorList>
            <person name="Ramaraj T."/>
            <person name="Sundararajan A."/>
            <person name="Mudge J."/>
            <person name="Schilkey F.D."/>
            <person name="Delvecchio V."/>
            <person name="Donlon M."/>
            <person name="Ziemer C."/>
        </authorList>
    </citation>
    <scope>NUCLEOTIDE SEQUENCE [LARGE SCALE GENOMIC DNA]</scope>
</reference>
<evidence type="ECO:0000256" key="1">
    <source>
        <dbReference type="ARBA" id="ARBA00006484"/>
    </source>
</evidence>
<dbReference type="EMBL" id="CBXG010000030">
    <property type="protein sequence ID" value="CDM05107.1"/>
    <property type="molecule type" value="Genomic_DNA"/>
</dbReference>
<gene>
    <name evidence="3" type="ORF">BN890_26960</name>
</gene>
<dbReference type="EC" id="1.1.1.100" evidence="3"/>
<dbReference type="PANTHER" id="PTHR44196:SF3">
    <property type="entry name" value="SHORT CHAIN DEHYDROGENASE FAMILY PROTEIN"/>
    <property type="match status" value="1"/>
</dbReference>
<dbReference type="Gene3D" id="3.40.50.720">
    <property type="entry name" value="NAD(P)-binding Rossmann-like Domain"/>
    <property type="match status" value="1"/>
</dbReference>
<dbReference type="GO" id="GO:0004316">
    <property type="term" value="F:3-oxoacyl-[acyl-carrier-protein] reductase (NADPH) activity"/>
    <property type="evidence" value="ECO:0007669"/>
    <property type="project" value="UniProtKB-EC"/>
</dbReference>
<dbReference type="Pfam" id="PF00106">
    <property type="entry name" value="adh_short"/>
    <property type="match status" value="1"/>
</dbReference>
<evidence type="ECO:0000256" key="2">
    <source>
        <dbReference type="ARBA" id="ARBA00023002"/>
    </source>
</evidence>
<proteinExistence type="inferred from homology"/>
<dbReference type="AlphaFoldDB" id="D4VL04"/>
<dbReference type="GO" id="GO:0016020">
    <property type="term" value="C:membrane"/>
    <property type="evidence" value="ECO:0007669"/>
    <property type="project" value="TreeGrafter"/>
</dbReference>
<name>D4VL04_9BACE</name>